<dbReference type="CDD" id="cd00105">
    <property type="entry name" value="KH-I"/>
    <property type="match status" value="1"/>
</dbReference>
<feature type="compositionally biased region" description="Basic and acidic residues" evidence="2">
    <location>
        <begin position="607"/>
        <end position="664"/>
    </location>
</feature>
<dbReference type="Gene3D" id="3.30.310.210">
    <property type="match status" value="2"/>
</dbReference>
<dbReference type="AlphaFoldDB" id="A0A6V7UUZ9"/>
<evidence type="ECO:0000256" key="1">
    <source>
        <dbReference type="PROSITE-ProRule" id="PRU00117"/>
    </source>
</evidence>
<comment type="caution">
    <text evidence="4">The sequence shown here is derived from an EMBL/GenBank/DDBJ whole genome shotgun (WGS) entry which is preliminary data.</text>
</comment>
<dbReference type="InterPro" id="IPR036612">
    <property type="entry name" value="KH_dom_type_1_sf"/>
</dbReference>
<dbReference type="OrthoDB" id="5893258at2759"/>
<evidence type="ECO:0000259" key="3">
    <source>
        <dbReference type="SMART" id="SM00322"/>
    </source>
</evidence>
<keyword evidence="1" id="KW-0694">RNA-binding</keyword>
<proteinExistence type="predicted"/>
<feature type="domain" description="K Homology" evidence="3">
    <location>
        <begin position="84"/>
        <end position="158"/>
    </location>
</feature>
<dbReference type="Proteomes" id="UP000580250">
    <property type="component" value="Unassembled WGS sequence"/>
</dbReference>
<evidence type="ECO:0000313" key="4">
    <source>
        <dbReference type="EMBL" id="CAD2165299.1"/>
    </source>
</evidence>
<sequence>MNDYKIYEEIIIPTKIADYIIEKISSKVFLKWKEFGCKIEPRAESKAIWIIMNGTEDENDDRFEKIFKILKFAEEANENEKLRFKISTRILIPNQKCGYVVGRNGSTLKKIVNDFNVIALMDGGHSDPVPEGFGRLILKGTKLDGIRSARLQINYMVKIALDLNPYGPADGKRMSALGKTALAEERIKVPLFSAFSEEQKKQFREIQRTSKVDFIVDKEDKPQDGRFLVLKGELANVVETKKRISKLIFDLRYSPVEEEKTSPPTTTFLSSLDDQTTTFPSIDFVVPYPNFLGVFGQRGERIKSLKTELDVNLVFLGDNKAQYNEGRTLRITGKTDKKVQMAKLFIQREFIEKWSPKYNNNLIYVDLDRRRRVDNTGNDWGKFVEDSQMEVLVPQEVAKIMIKIKIKFGLTSYQLHRPRPDGFQFVCLKGSNEALEKASKHLDLMTAEYMKENGDGSVDRSSNGEMNWSEESEGLNGDEESGNEEVNIFMNGSEEKNNWEEEGRDEEEKENKEEKEVEEGRDEEKNEERKEKSRGSGGSEESKGWEEEKSEEENKNEGGGGKNEENEDKEDDEFEWRSLVNINEVIEKEDELEEEDDDQSTLGGDFNNERRESFTSEGEEAIRRLSIDSFDEDKRKKNKKDEEKRTKKNKEEEKMEEKKNSLFKDANEKRKDRYILMMDDFLEQMSKREEAKDRENALLRRQVQRLKNKIFELEAAQSVTVNKRTQKRGRRYNTRKK</sequence>
<evidence type="ECO:0000313" key="5">
    <source>
        <dbReference type="Proteomes" id="UP000580250"/>
    </source>
</evidence>
<dbReference type="GO" id="GO:0003723">
    <property type="term" value="F:RNA binding"/>
    <property type="evidence" value="ECO:0007669"/>
    <property type="project" value="UniProtKB-UniRule"/>
</dbReference>
<feature type="domain" description="K Homology" evidence="3">
    <location>
        <begin position="278"/>
        <end position="351"/>
    </location>
</feature>
<dbReference type="SMART" id="SM00322">
    <property type="entry name" value="KH"/>
    <property type="match status" value="2"/>
</dbReference>
<dbReference type="InterPro" id="IPR004088">
    <property type="entry name" value="KH_dom_type_1"/>
</dbReference>
<gene>
    <name evidence="4" type="ORF">MENT_LOCUS17089</name>
</gene>
<reference evidence="4 5" key="1">
    <citation type="submission" date="2020-08" db="EMBL/GenBank/DDBJ databases">
        <authorList>
            <person name="Koutsovoulos G."/>
            <person name="Danchin GJ E."/>
        </authorList>
    </citation>
    <scope>NUCLEOTIDE SEQUENCE [LARGE SCALE GENOMIC DNA]</scope>
</reference>
<dbReference type="EMBL" id="CAJEWN010000109">
    <property type="protein sequence ID" value="CAD2165299.1"/>
    <property type="molecule type" value="Genomic_DNA"/>
</dbReference>
<protein>
    <recommendedName>
        <fullName evidence="3">K Homology domain-containing protein</fullName>
    </recommendedName>
</protein>
<dbReference type="Pfam" id="PF00013">
    <property type="entry name" value="KH_1"/>
    <property type="match status" value="2"/>
</dbReference>
<organism evidence="4 5">
    <name type="scientific">Meloidogyne enterolobii</name>
    <name type="common">Root-knot nematode worm</name>
    <name type="synonym">Meloidogyne mayaguensis</name>
    <dbReference type="NCBI Taxonomy" id="390850"/>
    <lineage>
        <taxon>Eukaryota</taxon>
        <taxon>Metazoa</taxon>
        <taxon>Ecdysozoa</taxon>
        <taxon>Nematoda</taxon>
        <taxon>Chromadorea</taxon>
        <taxon>Rhabditida</taxon>
        <taxon>Tylenchina</taxon>
        <taxon>Tylenchomorpha</taxon>
        <taxon>Tylenchoidea</taxon>
        <taxon>Meloidogynidae</taxon>
        <taxon>Meloidogyninae</taxon>
        <taxon>Meloidogyne</taxon>
    </lineage>
</organism>
<name>A0A6V7UUZ9_MELEN</name>
<dbReference type="SUPFAM" id="SSF54791">
    <property type="entry name" value="Eukaryotic type KH-domain (KH-domain type I)"/>
    <property type="match status" value="2"/>
</dbReference>
<accession>A0A6V7UUZ9</accession>
<feature type="compositionally biased region" description="Acidic residues" evidence="2">
    <location>
        <begin position="565"/>
        <end position="574"/>
    </location>
</feature>
<feature type="compositionally biased region" description="Acidic residues" evidence="2">
    <location>
        <begin position="587"/>
        <end position="599"/>
    </location>
</feature>
<dbReference type="InterPro" id="IPR004087">
    <property type="entry name" value="KH_dom"/>
</dbReference>
<evidence type="ECO:0000256" key="2">
    <source>
        <dbReference type="SAM" id="MobiDB-lite"/>
    </source>
</evidence>
<feature type="compositionally biased region" description="Basic and acidic residues" evidence="2">
    <location>
        <begin position="522"/>
        <end position="556"/>
    </location>
</feature>
<dbReference type="PROSITE" id="PS50084">
    <property type="entry name" value="KH_TYPE_1"/>
    <property type="match status" value="2"/>
</dbReference>
<feature type="compositionally biased region" description="Acidic residues" evidence="2">
    <location>
        <begin position="468"/>
        <end position="483"/>
    </location>
</feature>
<feature type="region of interest" description="Disordered" evidence="2">
    <location>
        <begin position="453"/>
        <end position="664"/>
    </location>
</feature>